<organism evidence="2 3">
    <name type="scientific">Entamoeba histolytica KU27</name>
    <dbReference type="NCBI Taxonomy" id="885311"/>
    <lineage>
        <taxon>Eukaryota</taxon>
        <taxon>Amoebozoa</taxon>
        <taxon>Evosea</taxon>
        <taxon>Archamoebae</taxon>
        <taxon>Mastigamoebida</taxon>
        <taxon>Entamoebidae</taxon>
        <taxon>Entamoeba</taxon>
    </lineage>
</organism>
<proteinExistence type="predicted"/>
<evidence type="ECO:0000313" key="2">
    <source>
        <dbReference type="EMBL" id="EMD43356.1"/>
    </source>
</evidence>
<feature type="compositionally biased region" description="Polar residues" evidence="1">
    <location>
        <begin position="1"/>
        <end position="15"/>
    </location>
</feature>
<evidence type="ECO:0000313" key="3">
    <source>
        <dbReference type="Proteomes" id="UP000011755"/>
    </source>
</evidence>
<evidence type="ECO:0000256" key="1">
    <source>
        <dbReference type="SAM" id="MobiDB-lite"/>
    </source>
</evidence>
<gene>
    <name evidence="2" type="ORF">EHI5A_013490</name>
</gene>
<feature type="region of interest" description="Disordered" evidence="1">
    <location>
        <begin position="1"/>
        <end position="30"/>
    </location>
</feature>
<accession>M2RWI2</accession>
<dbReference type="Proteomes" id="UP000011755">
    <property type="component" value="Unassembled WGS sequence"/>
</dbReference>
<protein>
    <submittedName>
        <fullName evidence="2">Uncharacterized protein</fullName>
    </submittedName>
</protein>
<dbReference type="AlphaFoldDB" id="M2RWI2"/>
<dbReference type="VEuPathDB" id="AmoebaDB:EHI5A_013490"/>
<sequence>MTTPQDSINSQQLSSPAFKETKESEFDDYSQNSHFINPNIIALGLAKIGINSVLDALDKGETAKNESRQPVLPNKAYEQLNLFNTTHKVIEEKTGKK</sequence>
<dbReference type="EMBL" id="KB445308">
    <property type="protein sequence ID" value="EMD43356.1"/>
    <property type="molecule type" value="Genomic_DNA"/>
</dbReference>
<name>M2RWI2_ENTHI</name>
<reference evidence="2 3" key="1">
    <citation type="submission" date="2013-02" db="EMBL/GenBank/DDBJ databases">
        <authorList>
            <person name="Hannick L."/>
            <person name="Zafar N."/>
            <person name="Lorenzi H."/>
            <person name="Ali I.A."/>
            <person name="Petri W.P."/>
            <person name="Caler E."/>
        </authorList>
    </citation>
    <scope>NUCLEOTIDE SEQUENCE [LARGE SCALE GENOMIC DNA]</scope>
    <source>
        <strain evidence="2 3">KU27</strain>
    </source>
</reference>